<proteinExistence type="predicted"/>
<evidence type="ECO:0000313" key="2">
    <source>
        <dbReference type="Proteomes" id="UP001140949"/>
    </source>
</evidence>
<name>A0AAX6I4T3_IRIPA</name>
<reference evidence="1" key="1">
    <citation type="journal article" date="2023" name="GigaByte">
        <title>Genome assembly of the bearded iris, Iris pallida Lam.</title>
        <authorList>
            <person name="Bruccoleri R.E."/>
            <person name="Oakeley E.J."/>
            <person name="Faust A.M.E."/>
            <person name="Altorfer M."/>
            <person name="Dessus-Babus S."/>
            <person name="Burckhardt D."/>
            <person name="Oertli M."/>
            <person name="Naumann U."/>
            <person name="Petersen F."/>
            <person name="Wong J."/>
        </authorList>
    </citation>
    <scope>NUCLEOTIDE SEQUENCE</scope>
    <source>
        <strain evidence="1">GSM-AAB239-AS_SAM_17_03QT</strain>
    </source>
</reference>
<organism evidence="1 2">
    <name type="scientific">Iris pallida</name>
    <name type="common">Sweet iris</name>
    <dbReference type="NCBI Taxonomy" id="29817"/>
    <lineage>
        <taxon>Eukaryota</taxon>
        <taxon>Viridiplantae</taxon>
        <taxon>Streptophyta</taxon>
        <taxon>Embryophyta</taxon>
        <taxon>Tracheophyta</taxon>
        <taxon>Spermatophyta</taxon>
        <taxon>Magnoliopsida</taxon>
        <taxon>Liliopsida</taxon>
        <taxon>Asparagales</taxon>
        <taxon>Iridaceae</taxon>
        <taxon>Iridoideae</taxon>
        <taxon>Irideae</taxon>
        <taxon>Iris</taxon>
    </lineage>
</organism>
<comment type="caution">
    <text evidence="1">The sequence shown here is derived from an EMBL/GenBank/DDBJ whole genome shotgun (WGS) entry which is preliminary data.</text>
</comment>
<keyword evidence="2" id="KW-1185">Reference proteome</keyword>
<protein>
    <submittedName>
        <fullName evidence="1">Calnexin</fullName>
    </submittedName>
</protein>
<sequence>MFIYYKYILINDQELFIVEQPNTMIRTFQVCVLCFFSFCHHPIHSENVNLSTKCSYINRNCDQTFLLGSIQTSSLHKIFLDVQF</sequence>
<accession>A0AAX6I4T3</accession>
<dbReference type="EMBL" id="JANAVB010004797">
    <property type="protein sequence ID" value="KAJ6847991.1"/>
    <property type="molecule type" value="Genomic_DNA"/>
</dbReference>
<evidence type="ECO:0000313" key="1">
    <source>
        <dbReference type="EMBL" id="KAJ6847991.1"/>
    </source>
</evidence>
<dbReference type="Proteomes" id="UP001140949">
    <property type="component" value="Unassembled WGS sequence"/>
</dbReference>
<dbReference type="AlphaFoldDB" id="A0AAX6I4T3"/>
<reference evidence="1" key="2">
    <citation type="submission" date="2023-04" db="EMBL/GenBank/DDBJ databases">
        <authorList>
            <person name="Bruccoleri R.E."/>
            <person name="Oakeley E.J."/>
            <person name="Faust A.-M."/>
            <person name="Dessus-Babus S."/>
            <person name="Altorfer M."/>
            <person name="Burckhardt D."/>
            <person name="Oertli M."/>
            <person name="Naumann U."/>
            <person name="Petersen F."/>
            <person name="Wong J."/>
        </authorList>
    </citation>
    <scope>NUCLEOTIDE SEQUENCE</scope>
    <source>
        <strain evidence="1">GSM-AAB239-AS_SAM_17_03QT</strain>
        <tissue evidence="1">Leaf</tissue>
    </source>
</reference>
<gene>
    <name evidence="1" type="ORF">M6B38_115815</name>
</gene>